<dbReference type="AlphaFoldDB" id="A0A9K3LH94"/>
<name>A0A9K3LH94_9STRA</name>
<proteinExistence type="predicted"/>
<organism evidence="1 2">
    <name type="scientific">Nitzschia inconspicua</name>
    <dbReference type="NCBI Taxonomy" id="303405"/>
    <lineage>
        <taxon>Eukaryota</taxon>
        <taxon>Sar</taxon>
        <taxon>Stramenopiles</taxon>
        <taxon>Ochrophyta</taxon>
        <taxon>Bacillariophyta</taxon>
        <taxon>Bacillariophyceae</taxon>
        <taxon>Bacillariophycidae</taxon>
        <taxon>Bacillariales</taxon>
        <taxon>Bacillariaceae</taxon>
        <taxon>Nitzschia</taxon>
    </lineage>
</organism>
<reference evidence="1" key="1">
    <citation type="journal article" date="2021" name="Sci. Rep.">
        <title>Diploid genomic architecture of Nitzschia inconspicua, an elite biomass production diatom.</title>
        <authorList>
            <person name="Oliver A."/>
            <person name="Podell S."/>
            <person name="Pinowska A."/>
            <person name="Traller J.C."/>
            <person name="Smith S.R."/>
            <person name="McClure R."/>
            <person name="Beliaev A."/>
            <person name="Bohutskyi P."/>
            <person name="Hill E.A."/>
            <person name="Rabines A."/>
            <person name="Zheng H."/>
            <person name="Allen L.Z."/>
            <person name="Kuo A."/>
            <person name="Grigoriev I.V."/>
            <person name="Allen A.E."/>
            <person name="Hazlebeck D."/>
            <person name="Allen E.E."/>
        </authorList>
    </citation>
    <scope>NUCLEOTIDE SEQUENCE</scope>
    <source>
        <strain evidence="1">Hildebrandi</strain>
    </source>
</reference>
<evidence type="ECO:0000313" key="1">
    <source>
        <dbReference type="EMBL" id="KAG7362047.1"/>
    </source>
</evidence>
<protein>
    <submittedName>
        <fullName evidence="1">Uncharacterized protein</fullName>
    </submittedName>
</protein>
<dbReference type="Proteomes" id="UP000693970">
    <property type="component" value="Unassembled WGS sequence"/>
</dbReference>
<dbReference type="OrthoDB" id="10531642at2759"/>
<keyword evidence="2" id="KW-1185">Reference proteome</keyword>
<comment type="caution">
    <text evidence="1">The sequence shown here is derived from an EMBL/GenBank/DDBJ whole genome shotgun (WGS) entry which is preliminary data.</text>
</comment>
<dbReference type="EMBL" id="JAGRRH010000012">
    <property type="protein sequence ID" value="KAG7362047.1"/>
    <property type="molecule type" value="Genomic_DNA"/>
</dbReference>
<reference evidence="1" key="2">
    <citation type="submission" date="2021-04" db="EMBL/GenBank/DDBJ databases">
        <authorList>
            <person name="Podell S."/>
        </authorList>
    </citation>
    <scope>NUCLEOTIDE SEQUENCE</scope>
    <source>
        <strain evidence="1">Hildebrandi</strain>
    </source>
</reference>
<evidence type="ECO:0000313" key="2">
    <source>
        <dbReference type="Proteomes" id="UP000693970"/>
    </source>
</evidence>
<accession>A0A9K3LH94</accession>
<sequence>MRPFRFVTSLASTADIASLPASRVGITKPIISVEWGPNSSIAKIRSQLQPAASHFVLPDLPQIYSENDRQEFLQCTETHQRIQTIAACRHEDYNSLLNTAKTTIHPDSKILLVGGNDKHPSSLSTIQAANILKNEVVNELWGVANPNDAQSVEDVQAKIHAGIQGIVTQPLLSSTAPDTLHAYIDKGSNTDNITILAGLAFPTTGKSLQFWAKLLEQQVELHKDPLFQSHLAFFSQPYFTPLAWIGRECNQLLSYMHSIDGSSPTDGSIHGIHCMPLHNMEDLCTMFQSFNAQTQKYID</sequence>
<gene>
    <name evidence="1" type="ORF">IV203_025713</name>
</gene>